<keyword evidence="12 18" id="KW-1133">Transmembrane helix</keyword>
<evidence type="ECO:0000256" key="10">
    <source>
        <dbReference type="ARBA" id="ARBA00022967"/>
    </source>
</evidence>
<evidence type="ECO:0000256" key="8">
    <source>
        <dbReference type="ARBA" id="ARBA00022692"/>
    </source>
</evidence>
<reference evidence="20" key="1">
    <citation type="submission" date="2022-04" db="EMBL/GenBank/DDBJ databases">
        <title>Characterization of the complete mitochondrial genome of four lagriine species (Coleoptera: Tenebrionidae) and phylogenetic analysis.</title>
        <authorList>
            <person name="Wei Z."/>
        </authorList>
    </citation>
    <scope>NUCLEOTIDE SEQUENCE</scope>
</reference>
<dbReference type="AlphaFoldDB" id="A0A978D4U0"/>
<keyword evidence="10 18" id="KW-1278">Translocase</keyword>
<evidence type="ECO:0000256" key="9">
    <source>
        <dbReference type="ARBA" id="ARBA00022792"/>
    </source>
</evidence>
<feature type="transmembrane region" description="Helical" evidence="18">
    <location>
        <begin position="59"/>
        <end position="79"/>
    </location>
</feature>
<feature type="transmembrane region" description="Helical" evidence="18">
    <location>
        <begin position="91"/>
        <end position="111"/>
    </location>
</feature>
<comment type="function">
    <text evidence="18">Core subunit of the mitochondrial membrane respiratory chain NADH dehydrogenase (Complex I) which catalyzes electron transfer from NADH through the respiratory chain, using ubiquinone as an electron acceptor. Essential for the catalytic activity and assembly of complex I.</text>
</comment>
<feature type="transmembrane region" description="Helical" evidence="18">
    <location>
        <begin position="309"/>
        <end position="329"/>
    </location>
</feature>
<feature type="transmembrane region" description="Helical" evidence="18">
    <location>
        <begin position="234"/>
        <end position="253"/>
    </location>
</feature>
<dbReference type="GO" id="GO:0008137">
    <property type="term" value="F:NADH dehydrogenase (ubiquinone) activity"/>
    <property type="evidence" value="ECO:0007669"/>
    <property type="project" value="UniProtKB-EC"/>
</dbReference>
<proteinExistence type="inferred from homology"/>
<keyword evidence="13 18" id="KW-0520">NAD</keyword>
<dbReference type="PANTHER" id="PTHR46552:SF1">
    <property type="entry name" value="NADH-UBIQUINONE OXIDOREDUCTASE CHAIN 2"/>
    <property type="match status" value="1"/>
</dbReference>
<dbReference type="EC" id="7.1.1.2" evidence="4 18"/>
<keyword evidence="14 18" id="KW-0830">Ubiquinone</keyword>
<evidence type="ECO:0000256" key="3">
    <source>
        <dbReference type="ARBA" id="ARBA00007012"/>
    </source>
</evidence>
<dbReference type="InterPro" id="IPR001750">
    <property type="entry name" value="ND/Mrp_TM"/>
</dbReference>
<dbReference type="EMBL" id="ON303729">
    <property type="protein sequence ID" value="UYB79056.1"/>
    <property type="molecule type" value="Genomic_DNA"/>
</dbReference>
<dbReference type="PRINTS" id="PR01436">
    <property type="entry name" value="NADHDHGNASE2"/>
</dbReference>
<evidence type="ECO:0000256" key="7">
    <source>
        <dbReference type="ARBA" id="ARBA00022660"/>
    </source>
</evidence>
<comment type="catalytic activity">
    <reaction evidence="17 18">
        <text>a ubiquinone + NADH + 5 H(+)(in) = a ubiquinol + NAD(+) + 4 H(+)(out)</text>
        <dbReference type="Rhea" id="RHEA:29091"/>
        <dbReference type="Rhea" id="RHEA-COMP:9565"/>
        <dbReference type="Rhea" id="RHEA-COMP:9566"/>
        <dbReference type="ChEBI" id="CHEBI:15378"/>
        <dbReference type="ChEBI" id="CHEBI:16389"/>
        <dbReference type="ChEBI" id="CHEBI:17976"/>
        <dbReference type="ChEBI" id="CHEBI:57540"/>
        <dbReference type="ChEBI" id="CHEBI:57945"/>
        <dbReference type="EC" id="7.1.1.2"/>
    </reaction>
</comment>
<protein>
    <recommendedName>
        <fullName evidence="5 18">NADH-ubiquinone oxidoreductase chain 2</fullName>
        <ecNumber evidence="4 18">7.1.1.2</ecNumber>
    </recommendedName>
</protein>
<dbReference type="GO" id="GO:0005743">
    <property type="term" value="C:mitochondrial inner membrane"/>
    <property type="evidence" value="ECO:0007669"/>
    <property type="project" value="UniProtKB-SubCell"/>
</dbReference>
<evidence type="ECO:0000256" key="11">
    <source>
        <dbReference type="ARBA" id="ARBA00022982"/>
    </source>
</evidence>
<comment type="function">
    <text evidence="1">Core subunit of the mitochondrial membrane respiratory chain NADH dehydrogenase (Complex I) that is believed to belong to the minimal assembly required for catalysis. Complex I functions in the transfer of electrons from NADH to the respiratory chain. The immediate electron acceptor for the enzyme is believed to be ubiquinone.</text>
</comment>
<evidence type="ECO:0000313" key="20">
    <source>
        <dbReference type="EMBL" id="UYB79056.1"/>
    </source>
</evidence>
<dbReference type="GeneID" id="76345525"/>
<evidence type="ECO:0000256" key="16">
    <source>
        <dbReference type="ARBA" id="ARBA00023136"/>
    </source>
</evidence>
<keyword evidence="7 18" id="KW-0679">Respiratory chain</keyword>
<feature type="transmembrane region" description="Helical" evidence="18">
    <location>
        <begin position="12"/>
        <end position="32"/>
    </location>
</feature>
<keyword evidence="9 18" id="KW-0999">Mitochondrion inner membrane</keyword>
<comment type="similarity">
    <text evidence="3 18">Belongs to the complex I subunit 2 family.</text>
</comment>
<evidence type="ECO:0000256" key="2">
    <source>
        <dbReference type="ARBA" id="ARBA00004448"/>
    </source>
</evidence>
<organism evidence="20">
    <name type="scientific">Spinolyprops cribricollis</name>
    <dbReference type="NCBI Taxonomy" id="2984372"/>
    <lineage>
        <taxon>Eukaryota</taxon>
        <taxon>Metazoa</taxon>
        <taxon>Ecdysozoa</taxon>
        <taxon>Arthropoda</taxon>
        <taxon>Hexapoda</taxon>
        <taxon>Insecta</taxon>
        <taxon>Pterygota</taxon>
        <taxon>Neoptera</taxon>
        <taxon>Endopterygota</taxon>
        <taxon>Coleoptera</taxon>
        <taxon>Polyphaga</taxon>
        <taxon>Cucujiformia</taxon>
        <taxon>Tenebrionidae</taxon>
        <taxon>Spinolyprops</taxon>
    </lineage>
</organism>
<evidence type="ECO:0000256" key="14">
    <source>
        <dbReference type="ARBA" id="ARBA00023075"/>
    </source>
</evidence>
<evidence type="ECO:0000256" key="18">
    <source>
        <dbReference type="RuleBase" id="RU003403"/>
    </source>
</evidence>
<dbReference type="InterPro" id="IPR050175">
    <property type="entry name" value="Complex_I_Subunit_2"/>
</dbReference>
<dbReference type="InterPro" id="IPR003917">
    <property type="entry name" value="NADH_UbQ_OxRdtase_chain2"/>
</dbReference>
<evidence type="ECO:0000259" key="19">
    <source>
        <dbReference type="Pfam" id="PF00361"/>
    </source>
</evidence>
<evidence type="ECO:0000256" key="4">
    <source>
        <dbReference type="ARBA" id="ARBA00012944"/>
    </source>
</evidence>
<comment type="subcellular location">
    <subcellularLocation>
        <location evidence="2 18">Mitochondrion inner membrane</location>
        <topology evidence="2 18">Multi-pass membrane protein</topology>
    </subcellularLocation>
</comment>
<feature type="transmembrane region" description="Helical" evidence="18">
    <location>
        <begin position="196"/>
        <end position="213"/>
    </location>
</feature>
<keyword evidence="11 18" id="KW-0249">Electron transport</keyword>
<dbReference type="GO" id="GO:0006120">
    <property type="term" value="P:mitochondrial electron transport, NADH to ubiquinone"/>
    <property type="evidence" value="ECO:0007669"/>
    <property type="project" value="InterPro"/>
</dbReference>
<gene>
    <name evidence="20" type="primary">ND2</name>
</gene>
<evidence type="ECO:0000256" key="17">
    <source>
        <dbReference type="ARBA" id="ARBA00049551"/>
    </source>
</evidence>
<evidence type="ECO:0000256" key="13">
    <source>
        <dbReference type="ARBA" id="ARBA00023027"/>
    </source>
</evidence>
<dbReference type="PANTHER" id="PTHR46552">
    <property type="entry name" value="NADH-UBIQUINONE OXIDOREDUCTASE CHAIN 2"/>
    <property type="match status" value="1"/>
</dbReference>
<feature type="transmembrane region" description="Helical" evidence="18">
    <location>
        <begin position="147"/>
        <end position="165"/>
    </location>
</feature>
<evidence type="ECO:0000256" key="15">
    <source>
        <dbReference type="ARBA" id="ARBA00023128"/>
    </source>
</evidence>
<geneLocation type="mitochondrion" evidence="20"/>
<sequence length="330" mass="37762">MKIYSFMFMNMVILGTMVTTTAYSWMAMWLGLEINLMSIIPILASTKTPKSAEASIKYFISQAIASLILLMSMISLNLFDQLNFWISNPTMWIMNSALLLKMGAAPLHFWFPEVLSGLSWMNCFTVMTWQKIAPMSILMNSFIDKTLITMSIILSALISVILIFNQSNMRKIMAYSSINHLSWMLTSMFYSSNLWLIYFSIYSIINLMLTIMFKLNSINSVNQIFFLKSSLNKIFSSISMLTLAGMPPTLGFMPKWFIIQFLTMNKYFMLPLILIISTIITLSIYFSLAISAFTLSINQMKLKMNFSMNTKITLIFSFGLILSTLAFNLI</sequence>
<evidence type="ECO:0000256" key="1">
    <source>
        <dbReference type="ARBA" id="ARBA00003257"/>
    </source>
</evidence>
<dbReference type="CTD" id="4536"/>
<feature type="domain" description="NADH:quinone oxidoreductase/Mrp antiporter transmembrane" evidence="19">
    <location>
        <begin position="22"/>
        <end position="281"/>
    </location>
</feature>
<accession>A0A978D4U0</accession>
<evidence type="ECO:0000256" key="6">
    <source>
        <dbReference type="ARBA" id="ARBA00022448"/>
    </source>
</evidence>
<feature type="transmembrane region" description="Helical" evidence="18">
    <location>
        <begin position="273"/>
        <end position="297"/>
    </location>
</feature>
<name>A0A978D4U0_9CUCU</name>
<keyword evidence="15 18" id="KW-0496">Mitochondrion</keyword>
<evidence type="ECO:0000256" key="12">
    <source>
        <dbReference type="ARBA" id="ARBA00022989"/>
    </source>
</evidence>
<dbReference type="RefSeq" id="YP_010535844.1">
    <property type="nucleotide sequence ID" value="NC_067934.1"/>
</dbReference>
<evidence type="ECO:0000256" key="5">
    <source>
        <dbReference type="ARBA" id="ARBA00021008"/>
    </source>
</evidence>
<keyword evidence="16 18" id="KW-0472">Membrane</keyword>
<keyword evidence="6" id="KW-0813">Transport</keyword>
<dbReference type="Pfam" id="PF00361">
    <property type="entry name" value="Proton_antipo_M"/>
    <property type="match status" value="1"/>
</dbReference>
<keyword evidence="8 18" id="KW-0812">Transmembrane</keyword>